<feature type="compositionally biased region" description="Pro residues" evidence="2">
    <location>
        <begin position="148"/>
        <end position="157"/>
    </location>
</feature>
<evidence type="ECO:0000313" key="7">
    <source>
        <dbReference type="RefSeq" id="XP_017872471.1"/>
    </source>
</evidence>
<feature type="domain" description="DEC-1 protein N-terminal" evidence="4">
    <location>
        <begin position="90"/>
        <end position="194"/>
    </location>
</feature>
<protein>
    <submittedName>
        <fullName evidence="7">Defective chorion-1 protein, FC125 isoform isoform X1</fullName>
    </submittedName>
</protein>
<feature type="compositionally biased region" description="Basic and acidic residues" evidence="2">
    <location>
        <begin position="644"/>
        <end position="654"/>
    </location>
</feature>
<evidence type="ECO:0000256" key="3">
    <source>
        <dbReference type="SAM" id="SignalP"/>
    </source>
</evidence>
<sequence length="1322" mass="148173">MRLLSLTLLLLGGALCSAQDAQPGATVVSGPEAAAAVDSLTQGDTKGDATNATTAPAKLQIPSQDQILAQMPPVTLPHSGIPTVDAFYFMFPALSSLLRWGSLFPAQTLLGAVPDNLQASPSKVVLVLADDANGHKSRVTRQDAAPAAPAPPAPAPPGALNGAAMLQQMQQMLGQMPPPNLAQMVPPNLAQMMPRPPAGWLPDGFSLGQMPPLPDNFNLGQMPPMPDAFNLGQMAPVMQSFGLPTLDGLLGQAPAATTTTPAPPAAKPADEPAAPAPAPAGPTLGQAPPPGFGSFFDGSNNLLGSALSGIPGAPTPDSFMAGLRQFLPGSSAQASDISEVRVKPEHHDSINYRAPQQTQAQLAQLKIKSALQMEQEKQQVPLLWFRMPSKQENEEEQGNGKTTDRAQIESKLEAFERQVIEELQQLQQIERLAREMRAHAQGESARNGASYKLRYPLSRTPVHKITRADIERALRDDYVRRLLSREMQRRTYTKRQIMTGQQPQTLSKEDIVKVMAYAYRMAAENAERKAKEQQQSQQMLQQMQQQNPMMMRQWAEGEAKAKEQQQSQQMLQQMQQQNPMMMRQWAEGEAKAKEQQQAQQMQQQNPMMMRQWAEGEAKAKEQQQSQQMLQQMQQQNPMMMRQWAESEAKAKEQQRQWMQEQTMPQQENAQMMRQWSEEQAKAQQQQQMRQWSEDQAKAQQAKEQEAQQQMRQWVDEQAKAQNSQQQTPMVMQQPSAPMMRQFMVAQKAPEQFQMPMTMQPQGHMMMRQWTEAQTQEQQQRQWMEQQAKAQQDMQQRAWSEDQAKAQREQDSALQTPMMRQSTEDQAKAAQQQQQEQQRQWAEGQAKAQQDMQQRQWTEEQIKAQEKQTSEKSMNQAAERQWAAEKMLAMQQQQQQQQMDQQQMEQQQPQIDADGMLGEAKPQMPENAGQARHKVDILGLGGDHRKKSKSKSAPTIINYYHNTPSASYAPAYGPSYGHAHRPSYGTSYGGGGYGGGGYGGGGYGSNAYGGYRAAVGNDEIDSMLRQHNTMMAIKPNEQKERQDEQMITTITTTNSNSNSNNNNNYNHNHNNDTSSGTPPSLPNGDHRIQKSPSTASTSTSTSTSSSTSNVNETVGSTIGFKEGLLRPYMGLLPVAQPNDPWNQKPYDPHYPLYSGGGSYEAYLRPRRDTHIMARTQQLLTPGMLERLLRIKAEFQRRFPHLYQGMLNHHTNQTRVVVKPPLLVRLSSSRARGKDEPVYELGAAERGLFDETEEEEQESEDPELDNAMRTTTEKNKSNRRIAKKDDLDDEVDYFHFEDDDDDVANDNDNDNDNDDDNDTDIIDD</sequence>
<keyword evidence="1" id="KW-0175">Coiled coil</keyword>
<proteinExistence type="predicted"/>
<feature type="compositionally biased region" description="Polar residues" evidence="2">
    <location>
        <begin position="811"/>
        <end position="820"/>
    </location>
</feature>
<name>A0ABM1PZ35_DROAR</name>
<feature type="region of interest" description="Disordered" evidence="2">
    <location>
        <begin position="1050"/>
        <end position="1113"/>
    </location>
</feature>
<dbReference type="InterPro" id="IPR006719">
    <property type="entry name" value="DEC-1_N"/>
</dbReference>
<keyword evidence="6" id="KW-1185">Reference proteome</keyword>
<feature type="compositionally biased region" description="Acidic residues" evidence="2">
    <location>
        <begin position="1248"/>
        <end position="1262"/>
    </location>
</feature>
<dbReference type="InterPro" id="IPR006718">
    <property type="entry name" value="DEC-1_REPEAT"/>
</dbReference>
<dbReference type="InterPro" id="IPR006720">
    <property type="entry name" value="DEC-1_C"/>
</dbReference>
<feature type="domain" description="DEC-1 protein N-terminal" evidence="4">
    <location>
        <begin position="202"/>
        <end position="528"/>
    </location>
</feature>
<evidence type="ECO:0000256" key="2">
    <source>
        <dbReference type="SAM" id="MobiDB-lite"/>
    </source>
</evidence>
<evidence type="ECO:0000313" key="6">
    <source>
        <dbReference type="Proteomes" id="UP000694904"/>
    </source>
</evidence>
<dbReference type="Pfam" id="PF04626">
    <property type="entry name" value="DEC-1_C"/>
    <property type="match status" value="2"/>
</dbReference>
<gene>
    <name evidence="7" type="primary">LOC108620109</name>
</gene>
<feature type="region of interest" description="Disordered" evidence="2">
    <location>
        <begin position="252"/>
        <end position="296"/>
    </location>
</feature>
<feature type="region of interest" description="Disordered" evidence="2">
    <location>
        <begin position="613"/>
        <end position="727"/>
    </location>
</feature>
<feature type="compositionally biased region" description="Low complexity" evidence="2">
    <location>
        <begin position="769"/>
        <end position="797"/>
    </location>
</feature>
<feature type="region of interest" description="Disordered" evidence="2">
    <location>
        <begin position="586"/>
        <end position="605"/>
    </location>
</feature>
<feature type="compositionally biased region" description="Low complexity" evidence="2">
    <location>
        <begin position="595"/>
        <end position="605"/>
    </location>
</feature>
<evidence type="ECO:0000259" key="5">
    <source>
        <dbReference type="Pfam" id="PF04626"/>
    </source>
</evidence>
<dbReference type="GeneID" id="108620109"/>
<dbReference type="Pfam" id="PF04625">
    <property type="entry name" value="DEC-1_N"/>
    <property type="match status" value="2"/>
</dbReference>
<reference evidence="7" key="3">
    <citation type="submission" date="2025-08" db="UniProtKB">
        <authorList>
            <consortium name="RefSeq"/>
        </authorList>
    </citation>
    <scope>IDENTIFICATION</scope>
    <source>
        <tissue evidence="7">Whole organism</tissue>
    </source>
</reference>
<organism evidence="6 7">
    <name type="scientific">Drosophila arizonae</name>
    <name type="common">Fruit fly</name>
    <dbReference type="NCBI Taxonomy" id="7263"/>
    <lineage>
        <taxon>Eukaryota</taxon>
        <taxon>Metazoa</taxon>
        <taxon>Ecdysozoa</taxon>
        <taxon>Arthropoda</taxon>
        <taxon>Hexapoda</taxon>
        <taxon>Insecta</taxon>
        <taxon>Pterygota</taxon>
        <taxon>Neoptera</taxon>
        <taxon>Endopterygota</taxon>
        <taxon>Diptera</taxon>
        <taxon>Brachycera</taxon>
        <taxon>Muscomorpha</taxon>
        <taxon>Ephydroidea</taxon>
        <taxon>Drosophilidae</taxon>
        <taxon>Drosophila</taxon>
    </lineage>
</organism>
<feature type="region of interest" description="Disordered" evidence="2">
    <location>
        <begin position="769"/>
        <end position="878"/>
    </location>
</feature>
<feature type="coiled-coil region" evidence="1">
    <location>
        <begin position="405"/>
        <end position="432"/>
    </location>
</feature>
<feature type="signal peptide" evidence="3">
    <location>
        <begin position="1"/>
        <end position="18"/>
    </location>
</feature>
<reference evidence="6" key="2">
    <citation type="journal article" date="2016" name="G3 (Bethesda)">
        <title>Genome Evolution in Three Species of Cactophilic Drosophila.</title>
        <authorList>
            <person name="Sanchez-Flores A."/>
            <person name="Penazola F."/>
            <person name="Carpinteyro-Ponce J."/>
            <person name="Nazario-Yepiz N."/>
            <person name="Abreu-Goodger C."/>
            <person name="Machado C.A."/>
            <person name="Markow T.A."/>
        </authorList>
    </citation>
    <scope>NUCLEOTIDE SEQUENCE [LARGE SCALE GENOMIC DNA]</scope>
</reference>
<feature type="compositionally biased region" description="Low complexity" evidence="2">
    <location>
        <begin position="827"/>
        <end position="855"/>
    </location>
</feature>
<accession>A0ABM1PZ35</accession>
<feature type="compositionally biased region" description="Basic and acidic residues" evidence="2">
    <location>
        <begin position="798"/>
        <end position="810"/>
    </location>
</feature>
<keyword evidence="3" id="KW-0732">Signal</keyword>
<reference evidence="6" key="1">
    <citation type="journal article" date="1997" name="Nucleic Acids Res.">
        <title>tRNAscan-SE: a program for improved detection of transfer RNA genes in genomic sequence.</title>
        <authorList>
            <person name="Lowe T.M."/>
            <person name="Eddy S.R."/>
        </authorList>
    </citation>
    <scope>NUCLEOTIDE SEQUENCE [LARGE SCALE GENOMIC DNA]</scope>
</reference>
<feature type="compositionally biased region" description="Polar residues" evidence="2">
    <location>
        <begin position="655"/>
        <end position="673"/>
    </location>
</feature>
<feature type="domain" description="Dec-1 protein C-terminal" evidence="5">
    <location>
        <begin position="898"/>
        <end position="977"/>
    </location>
</feature>
<feature type="compositionally biased region" description="Basic and acidic residues" evidence="2">
    <location>
        <begin position="856"/>
        <end position="869"/>
    </location>
</feature>
<feature type="compositionally biased region" description="Low complexity" evidence="2">
    <location>
        <begin position="622"/>
        <end position="642"/>
    </location>
</feature>
<feature type="region of interest" description="Disordered" evidence="2">
    <location>
        <begin position="136"/>
        <end position="160"/>
    </location>
</feature>
<dbReference type="Pfam" id="PF04624">
    <property type="entry name" value="Dec-1"/>
    <property type="match status" value="3"/>
</dbReference>
<feature type="chain" id="PRO_5046612662" evidence="3">
    <location>
        <begin position="19"/>
        <end position="1322"/>
    </location>
</feature>
<dbReference type="Proteomes" id="UP000694904">
    <property type="component" value="Chromosome X"/>
</dbReference>
<feature type="compositionally biased region" description="Low complexity" evidence="2">
    <location>
        <begin position="681"/>
        <end position="690"/>
    </location>
</feature>
<feature type="compositionally biased region" description="Basic and acidic residues" evidence="2">
    <location>
        <begin position="691"/>
        <end position="705"/>
    </location>
</feature>
<feature type="domain" description="Dec-1 protein C-terminal" evidence="5">
    <location>
        <begin position="982"/>
        <end position="1031"/>
    </location>
</feature>
<dbReference type="RefSeq" id="XP_017872471.1">
    <property type="nucleotide sequence ID" value="XM_018016982.1"/>
</dbReference>
<feature type="region of interest" description="Disordered" evidence="2">
    <location>
        <begin position="1227"/>
        <end position="1322"/>
    </location>
</feature>
<feature type="compositionally biased region" description="Low complexity" evidence="2">
    <location>
        <begin position="1090"/>
        <end position="1107"/>
    </location>
</feature>
<feature type="compositionally biased region" description="Low complexity" evidence="2">
    <location>
        <begin position="1050"/>
        <end position="1074"/>
    </location>
</feature>
<evidence type="ECO:0000256" key="1">
    <source>
        <dbReference type="SAM" id="Coils"/>
    </source>
</evidence>
<evidence type="ECO:0000259" key="4">
    <source>
        <dbReference type="Pfam" id="PF04625"/>
    </source>
</evidence>
<feature type="compositionally biased region" description="Acidic residues" evidence="2">
    <location>
        <begin position="1285"/>
        <end position="1322"/>
    </location>
</feature>